<dbReference type="EMBL" id="CP012074">
    <property type="protein sequence ID" value="AKU69007.1"/>
    <property type="molecule type" value="Genomic_DNA"/>
</dbReference>
<sequence>MEKYNIIHHRGIAIVLLLLCHLNLSAQYANFQYNTELCDCTALFDSTKYTRQQLQNTFEYLYSRQAIYVNFYALDRDKEPKELLDLLKKEYKQKIDILEHYEFVNVPFWQEQRKEMIRHINNYYELSRVTIQARINPSVLFNYKLVDNDCKFYRNALVAGGRQLLKAWSILNERQKKKNGSPENLQLIYEERYNSPNRMKYAREEVMTYGWWNSANALLPDVSYEGIEKNFNKLLKNINCDCDEP</sequence>
<name>A0A0K1NIU3_9BACT</name>
<dbReference type="AlphaFoldDB" id="A0A0K1NIU3"/>
<dbReference type="Proteomes" id="UP000060345">
    <property type="component" value="Chromosome 1"/>
</dbReference>
<dbReference type="EMBL" id="CP072370">
    <property type="protein sequence ID" value="QUB86635.1"/>
    <property type="molecule type" value="Genomic_DNA"/>
</dbReference>
<proteinExistence type="predicted"/>
<evidence type="ECO:0000313" key="2">
    <source>
        <dbReference type="EMBL" id="QUB86635.1"/>
    </source>
</evidence>
<dbReference type="Proteomes" id="UP000682005">
    <property type="component" value="Chromosome 1"/>
</dbReference>
<evidence type="ECO:0000313" key="3">
    <source>
        <dbReference type="Proteomes" id="UP000060345"/>
    </source>
</evidence>
<reference evidence="2 4" key="2">
    <citation type="submission" date="2021-03" db="EMBL/GenBank/DDBJ databases">
        <title>Human Oral Microbial Genomes.</title>
        <authorList>
            <person name="Johnston C.D."/>
            <person name="Chen T."/>
            <person name="Dewhirst F.E."/>
        </authorList>
    </citation>
    <scope>NUCLEOTIDE SEQUENCE [LARGE SCALE GENOMIC DNA]</scope>
    <source>
        <strain evidence="2 4">W1435</strain>
    </source>
</reference>
<organism evidence="1 3">
    <name type="scientific">Prevotella fusca JCM 17724</name>
    <dbReference type="NCBI Taxonomy" id="1236517"/>
    <lineage>
        <taxon>Bacteria</taxon>
        <taxon>Pseudomonadati</taxon>
        <taxon>Bacteroidota</taxon>
        <taxon>Bacteroidia</taxon>
        <taxon>Bacteroidales</taxon>
        <taxon>Prevotellaceae</taxon>
        <taxon>Prevotella</taxon>
    </lineage>
</organism>
<keyword evidence="4" id="KW-1185">Reference proteome</keyword>
<protein>
    <submittedName>
        <fullName evidence="1">Mucin</fullName>
    </submittedName>
</protein>
<evidence type="ECO:0000313" key="4">
    <source>
        <dbReference type="Proteomes" id="UP000682005"/>
    </source>
</evidence>
<reference evidence="1 3" key="1">
    <citation type="submission" date="2015-07" db="EMBL/GenBank/DDBJ databases">
        <authorList>
            <person name="Noorani M."/>
        </authorList>
    </citation>
    <scope>NUCLEOTIDE SEQUENCE [LARGE SCALE GENOMIC DNA]</scope>
    <source>
        <strain evidence="1 3">W1435</strain>
    </source>
</reference>
<dbReference type="RefSeq" id="WP_050696049.1">
    <property type="nucleotide sequence ID" value="NZ_CP012074.1"/>
</dbReference>
<dbReference type="KEGG" id="pfus:ADJ77_04075"/>
<gene>
    <name evidence="1" type="ORF">ADJ77_04075</name>
    <name evidence="2" type="ORF">J5A51_11200</name>
</gene>
<evidence type="ECO:0000313" key="1">
    <source>
        <dbReference type="EMBL" id="AKU69007.1"/>
    </source>
</evidence>
<accession>A0A0K1NIU3</accession>